<dbReference type="OrthoDB" id="9806704at2"/>
<dbReference type="CDD" id="cd07302">
    <property type="entry name" value="CHD"/>
    <property type="match status" value="1"/>
</dbReference>
<feature type="transmembrane region" description="Helical" evidence="1">
    <location>
        <begin position="152"/>
        <end position="171"/>
    </location>
</feature>
<sequence length="484" mass="56137">MLFDRISMNRFAIESIYRAVAYTILSVAVFIYYTDETMRLVYWTVPIASVILLPISIKTFYYLKYKINNEAIARHCIFVFDVIVAALAIASVHFSLVFSLLLIISLIFIGSTFKASFITTVALSAIGITTIYLASISAFGFKNYFNLNQIHLVLYSFSCFLLFLGSVSYFYKNYLERVKKTKHYYQEQMDRYVQFSTQLSRYAPKQLWQSIMSGETQAKIDYKRKKMTIFFSDIQGFTELAESLPPEELAFLLNDYLDHMTEIAKKYEATLDKFIGDGILIFFGDPHTNGLEQDAKKCIEMALMMRQQMHVLRERWLKMGFPELHIRMGVSTGYCHVGNYGSNYRMSYTVIGHNVNLASRLQAVADIDEILVADSTYSLVKDQFICIPKQHLQLKGMQNPMNTWQILEKYTGNTADMQQWFDYNYKGFHLLLNLEEIQHYEHTKLISILEKMTETLKNQKNITTTQGVAKLTLSDEVIEILDRE</sequence>
<dbReference type="SUPFAM" id="SSF55073">
    <property type="entry name" value="Nucleotide cyclase"/>
    <property type="match status" value="1"/>
</dbReference>
<dbReference type="InterPro" id="IPR029787">
    <property type="entry name" value="Nucleotide_cyclase"/>
</dbReference>
<evidence type="ECO:0000259" key="2">
    <source>
        <dbReference type="PROSITE" id="PS50125"/>
    </source>
</evidence>
<keyword evidence="4" id="KW-1185">Reference proteome</keyword>
<evidence type="ECO:0000313" key="4">
    <source>
        <dbReference type="Proteomes" id="UP000242501"/>
    </source>
</evidence>
<dbReference type="SMART" id="SM00044">
    <property type="entry name" value="CYCc"/>
    <property type="match status" value="1"/>
</dbReference>
<dbReference type="STRING" id="1219383.SAMN05421733_103165"/>
<dbReference type="GO" id="GO:0006171">
    <property type="term" value="P:cAMP biosynthetic process"/>
    <property type="evidence" value="ECO:0007669"/>
    <property type="project" value="TreeGrafter"/>
</dbReference>
<dbReference type="GO" id="GO:0035556">
    <property type="term" value="P:intracellular signal transduction"/>
    <property type="evidence" value="ECO:0007669"/>
    <property type="project" value="InterPro"/>
</dbReference>
<keyword evidence="1" id="KW-1133">Transmembrane helix</keyword>
<keyword evidence="1" id="KW-0812">Transmembrane</keyword>
<dbReference type="PROSITE" id="PS50125">
    <property type="entry name" value="GUANYLATE_CYCLASE_2"/>
    <property type="match status" value="1"/>
</dbReference>
<dbReference type="Proteomes" id="UP000242501">
    <property type="component" value="Unassembled WGS sequence"/>
</dbReference>
<dbReference type="PANTHER" id="PTHR43081">
    <property type="entry name" value="ADENYLATE CYCLASE, TERMINAL-DIFFERENTIATION SPECIFIC-RELATED"/>
    <property type="match status" value="1"/>
</dbReference>
<organism evidence="3 4">
    <name type="scientific">Acinetobacter boissieri</name>
    <dbReference type="NCBI Taxonomy" id="1219383"/>
    <lineage>
        <taxon>Bacteria</taxon>
        <taxon>Pseudomonadati</taxon>
        <taxon>Pseudomonadota</taxon>
        <taxon>Gammaproteobacteria</taxon>
        <taxon>Moraxellales</taxon>
        <taxon>Moraxellaceae</taxon>
        <taxon>Acinetobacter</taxon>
    </lineage>
</organism>
<evidence type="ECO:0000256" key="1">
    <source>
        <dbReference type="SAM" id="Phobius"/>
    </source>
</evidence>
<reference evidence="4" key="1">
    <citation type="submission" date="2016-09" db="EMBL/GenBank/DDBJ databases">
        <authorList>
            <person name="Varghese N."/>
            <person name="Submissions S."/>
        </authorList>
    </citation>
    <scope>NUCLEOTIDE SEQUENCE [LARGE SCALE GENOMIC DNA]</scope>
    <source>
        <strain evidence="4">ANC 4422</strain>
    </source>
</reference>
<protein>
    <submittedName>
        <fullName evidence="3">Adenylate cyclase, class 3</fullName>
    </submittedName>
</protein>
<feature type="domain" description="Guanylate cyclase" evidence="2">
    <location>
        <begin position="228"/>
        <end position="362"/>
    </location>
</feature>
<gene>
    <name evidence="3" type="ORF">SAMN05421733_103165</name>
</gene>
<dbReference type="Gene3D" id="3.30.70.1230">
    <property type="entry name" value="Nucleotide cyclase"/>
    <property type="match status" value="1"/>
</dbReference>
<feature type="transmembrane region" description="Helical" evidence="1">
    <location>
        <begin position="16"/>
        <end position="34"/>
    </location>
</feature>
<dbReference type="EMBL" id="FMYL01000003">
    <property type="protein sequence ID" value="SDB88135.1"/>
    <property type="molecule type" value="Genomic_DNA"/>
</dbReference>
<evidence type="ECO:0000313" key="3">
    <source>
        <dbReference type="EMBL" id="SDB88135.1"/>
    </source>
</evidence>
<feature type="transmembrane region" description="Helical" evidence="1">
    <location>
        <begin position="115"/>
        <end position="140"/>
    </location>
</feature>
<dbReference type="GO" id="GO:0004016">
    <property type="term" value="F:adenylate cyclase activity"/>
    <property type="evidence" value="ECO:0007669"/>
    <property type="project" value="UniProtKB-ARBA"/>
</dbReference>
<dbReference type="Pfam" id="PF00211">
    <property type="entry name" value="Guanylate_cyc"/>
    <property type="match status" value="1"/>
</dbReference>
<dbReference type="InterPro" id="IPR001054">
    <property type="entry name" value="A/G_cyclase"/>
</dbReference>
<name>A0A1G6H2L1_9GAMM</name>
<feature type="transmembrane region" description="Helical" evidence="1">
    <location>
        <begin position="82"/>
        <end position="109"/>
    </location>
</feature>
<dbReference type="RefSeq" id="WP_092747127.1">
    <property type="nucleotide sequence ID" value="NZ_FMYL01000003.1"/>
</dbReference>
<proteinExistence type="predicted"/>
<feature type="transmembrane region" description="Helical" evidence="1">
    <location>
        <begin position="40"/>
        <end position="61"/>
    </location>
</feature>
<accession>A0A1G6H2L1</accession>
<dbReference type="AlphaFoldDB" id="A0A1G6H2L1"/>
<dbReference type="PANTHER" id="PTHR43081:SF18">
    <property type="entry name" value="BLL7624 PROTEIN"/>
    <property type="match status" value="1"/>
</dbReference>
<dbReference type="InterPro" id="IPR050697">
    <property type="entry name" value="Adenylyl/Guanylyl_Cyclase_3/4"/>
</dbReference>
<keyword evidence="1" id="KW-0472">Membrane</keyword>